<evidence type="ECO:0000256" key="4">
    <source>
        <dbReference type="SAM" id="Phobius"/>
    </source>
</evidence>
<evidence type="ECO:0000256" key="3">
    <source>
        <dbReference type="ARBA" id="ARBA00023136"/>
    </source>
</evidence>
<organism evidence="7 8">
    <name type="scientific">Sulfitobacter porphyrae</name>
    <dbReference type="NCBI Taxonomy" id="1246864"/>
    <lineage>
        <taxon>Bacteria</taxon>
        <taxon>Pseudomonadati</taxon>
        <taxon>Pseudomonadota</taxon>
        <taxon>Alphaproteobacteria</taxon>
        <taxon>Rhodobacterales</taxon>
        <taxon>Roseobacteraceae</taxon>
        <taxon>Sulfitobacter</taxon>
    </lineage>
</organism>
<evidence type="ECO:0000259" key="6">
    <source>
        <dbReference type="PROSITE" id="PS50850"/>
    </source>
</evidence>
<reference evidence="8" key="1">
    <citation type="journal article" date="2019" name="Int. J. Syst. Evol. Microbiol.">
        <title>The Global Catalogue of Microorganisms (GCM) 10K type strain sequencing project: providing services to taxonomists for standard genome sequencing and annotation.</title>
        <authorList>
            <consortium name="The Broad Institute Genomics Platform"/>
            <consortium name="The Broad Institute Genome Sequencing Center for Infectious Disease"/>
            <person name="Wu L."/>
            <person name="Ma J."/>
        </authorList>
    </citation>
    <scope>NUCLEOTIDE SEQUENCE [LARGE SCALE GENOMIC DNA]</scope>
    <source>
        <strain evidence="8">CCUG 66188</strain>
    </source>
</reference>
<feature type="chain" id="PRO_5046007362" description="Major facilitator superfamily (MFS) profile domain-containing protein" evidence="5">
    <location>
        <begin position="23"/>
        <end position="88"/>
    </location>
</feature>
<evidence type="ECO:0000256" key="1">
    <source>
        <dbReference type="ARBA" id="ARBA00022692"/>
    </source>
</evidence>
<accession>A0ABW2B733</accession>
<gene>
    <name evidence="7" type="ORF">ACFQFQ_21385</name>
</gene>
<dbReference type="PROSITE" id="PS50850">
    <property type="entry name" value="MFS"/>
    <property type="match status" value="1"/>
</dbReference>
<dbReference type="Proteomes" id="UP001596353">
    <property type="component" value="Unassembled WGS sequence"/>
</dbReference>
<evidence type="ECO:0000313" key="8">
    <source>
        <dbReference type="Proteomes" id="UP001596353"/>
    </source>
</evidence>
<feature type="domain" description="Major facilitator superfamily (MFS) profile" evidence="6">
    <location>
        <begin position="1"/>
        <end position="88"/>
    </location>
</feature>
<dbReference type="SUPFAM" id="SSF103473">
    <property type="entry name" value="MFS general substrate transporter"/>
    <property type="match status" value="1"/>
</dbReference>
<feature type="transmembrane region" description="Helical" evidence="4">
    <location>
        <begin position="58"/>
        <end position="81"/>
    </location>
</feature>
<evidence type="ECO:0000256" key="5">
    <source>
        <dbReference type="SAM" id="SignalP"/>
    </source>
</evidence>
<comment type="caution">
    <text evidence="7">The sequence shown here is derived from an EMBL/GenBank/DDBJ whole genome shotgun (WGS) entry which is preliminary data.</text>
</comment>
<dbReference type="Gene3D" id="1.20.1250.20">
    <property type="entry name" value="MFS general substrate transporter like domains"/>
    <property type="match status" value="1"/>
</dbReference>
<dbReference type="EMBL" id="JBHSWG010000003">
    <property type="protein sequence ID" value="MFC6761417.1"/>
    <property type="molecule type" value="Genomic_DNA"/>
</dbReference>
<sequence length="88" mass="8668">MLVVFGGWGLIPATLISSASVAAPSAALVPMVVGLLMQGSNLGQVVGPVAVGGVIDRFGWPSAAGIVVIAALCAAICAAALRRSFPHT</sequence>
<name>A0ABW2B733_9RHOB</name>
<keyword evidence="1 4" id="KW-0812">Transmembrane</keyword>
<protein>
    <recommendedName>
        <fullName evidence="6">Major facilitator superfamily (MFS) profile domain-containing protein</fullName>
    </recommendedName>
</protein>
<keyword evidence="8" id="KW-1185">Reference proteome</keyword>
<evidence type="ECO:0000313" key="7">
    <source>
        <dbReference type="EMBL" id="MFC6761417.1"/>
    </source>
</evidence>
<feature type="signal peptide" evidence="5">
    <location>
        <begin position="1"/>
        <end position="22"/>
    </location>
</feature>
<keyword evidence="3 4" id="KW-0472">Membrane</keyword>
<dbReference type="InterPro" id="IPR020846">
    <property type="entry name" value="MFS_dom"/>
</dbReference>
<proteinExistence type="predicted"/>
<keyword evidence="2 4" id="KW-1133">Transmembrane helix</keyword>
<evidence type="ECO:0000256" key="2">
    <source>
        <dbReference type="ARBA" id="ARBA00022989"/>
    </source>
</evidence>
<dbReference type="InterPro" id="IPR036259">
    <property type="entry name" value="MFS_trans_sf"/>
</dbReference>
<keyword evidence="5" id="KW-0732">Signal</keyword>